<evidence type="ECO:0000256" key="5">
    <source>
        <dbReference type="ARBA" id="ARBA00022777"/>
    </source>
</evidence>
<dbReference type="HOGENOM" id="CLU_000445_114_72_4"/>
<feature type="domain" description="Histidine kinase" evidence="10">
    <location>
        <begin position="169"/>
        <end position="391"/>
    </location>
</feature>
<gene>
    <name evidence="12" type="ORF">SUTH_02655</name>
</gene>
<dbReference type="CDD" id="cd00082">
    <property type="entry name" value="HisKA"/>
    <property type="match status" value="1"/>
</dbReference>
<dbReference type="Gene3D" id="3.30.565.10">
    <property type="entry name" value="Histidine kinase-like ATPase, C-terminal domain"/>
    <property type="match status" value="1"/>
</dbReference>
<comment type="catalytic activity">
    <reaction evidence="1">
        <text>ATP + protein L-histidine = ADP + protein N-phospho-L-histidine.</text>
        <dbReference type="EC" id="2.7.13.3"/>
    </reaction>
</comment>
<dbReference type="PANTHER" id="PTHR43047">
    <property type="entry name" value="TWO-COMPONENT HISTIDINE PROTEIN KINASE"/>
    <property type="match status" value="1"/>
</dbReference>
<name>W0SHS7_9PROT</name>
<protein>
    <recommendedName>
        <fullName evidence="8">Virulence sensor protein BvgS</fullName>
        <ecNumber evidence="2">2.7.13.3</ecNumber>
    </recommendedName>
</protein>
<dbReference type="SMART" id="SM00388">
    <property type="entry name" value="HisKA"/>
    <property type="match status" value="1"/>
</dbReference>
<dbReference type="STRING" id="1223802.SUTH_02655"/>
<evidence type="ECO:0000256" key="6">
    <source>
        <dbReference type="ARBA" id="ARBA00023012"/>
    </source>
</evidence>
<dbReference type="GO" id="GO:0000155">
    <property type="term" value="F:phosphorelay sensor kinase activity"/>
    <property type="evidence" value="ECO:0007669"/>
    <property type="project" value="InterPro"/>
</dbReference>
<dbReference type="InterPro" id="IPR011006">
    <property type="entry name" value="CheY-like_superfamily"/>
</dbReference>
<evidence type="ECO:0000313" key="13">
    <source>
        <dbReference type="Proteomes" id="UP000031637"/>
    </source>
</evidence>
<dbReference type="KEGG" id="shd:SUTH_02655"/>
<evidence type="ECO:0000256" key="2">
    <source>
        <dbReference type="ARBA" id="ARBA00012438"/>
    </source>
</evidence>
<dbReference type="InterPro" id="IPR036097">
    <property type="entry name" value="HisK_dim/P_sf"/>
</dbReference>
<feature type="domain" description="Response regulatory" evidence="11">
    <location>
        <begin position="7"/>
        <end position="122"/>
    </location>
</feature>
<dbReference type="Gene3D" id="1.10.287.130">
    <property type="match status" value="1"/>
</dbReference>
<feature type="modified residue" description="4-aspartylphosphate" evidence="9">
    <location>
        <position position="55"/>
    </location>
</feature>
<comment type="function">
    <text evidence="7">Member of the two-component regulatory system BvgS/BvgA. Phosphorylates BvgA via a four-step phosphorelay in response to environmental signals.</text>
</comment>
<dbReference type="Pfam" id="PF00072">
    <property type="entry name" value="Response_reg"/>
    <property type="match status" value="1"/>
</dbReference>
<dbReference type="RefSeq" id="WP_052473634.1">
    <property type="nucleotide sequence ID" value="NZ_AP012547.1"/>
</dbReference>
<dbReference type="AlphaFoldDB" id="W0SHS7"/>
<evidence type="ECO:0000256" key="8">
    <source>
        <dbReference type="ARBA" id="ARBA00070152"/>
    </source>
</evidence>
<dbReference type="OrthoDB" id="9813412at2"/>
<organism evidence="12 13">
    <name type="scientific">Sulfuritalea hydrogenivorans sk43H</name>
    <dbReference type="NCBI Taxonomy" id="1223802"/>
    <lineage>
        <taxon>Bacteria</taxon>
        <taxon>Pseudomonadati</taxon>
        <taxon>Pseudomonadota</taxon>
        <taxon>Betaproteobacteria</taxon>
        <taxon>Nitrosomonadales</taxon>
        <taxon>Sterolibacteriaceae</taxon>
        <taxon>Sulfuritalea</taxon>
    </lineage>
</organism>
<evidence type="ECO:0000259" key="11">
    <source>
        <dbReference type="PROSITE" id="PS50110"/>
    </source>
</evidence>
<dbReference type="InterPro" id="IPR001789">
    <property type="entry name" value="Sig_transdc_resp-reg_receiver"/>
</dbReference>
<evidence type="ECO:0000256" key="9">
    <source>
        <dbReference type="PROSITE-ProRule" id="PRU00169"/>
    </source>
</evidence>
<dbReference type="PROSITE" id="PS50110">
    <property type="entry name" value="RESPONSE_REGULATORY"/>
    <property type="match status" value="1"/>
</dbReference>
<keyword evidence="4" id="KW-0808">Transferase</keyword>
<dbReference type="InterPro" id="IPR003594">
    <property type="entry name" value="HATPase_dom"/>
</dbReference>
<evidence type="ECO:0000256" key="3">
    <source>
        <dbReference type="ARBA" id="ARBA00022553"/>
    </source>
</evidence>
<evidence type="ECO:0000313" key="12">
    <source>
        <dbReference type="EMBL" id="BAO30435.1"/>
    </source>
</evidence>
<evidence type="ECO:0000259" key="10">
    <source>
        <dbReference type="PROSITE" id="PS50109"/>
    </source>
</evidence>
<dbReference type="SMART" id="SM00448">
    <property type="entry name" value="REC"/>
    <property type="match status" value="1"/>
</dbReference>
<dbReference type="GO" id="GO:0005886">
    <property type="term" value="C:plasma membrane"/>
    <property type="evidence" value="ECO:0007669"/>
    <property type="project" value="TreeGrafter"/>
</dbReference>
<dbReference type="InterPro" id="IPR004358">
    <property type="entry name" value="Sig_transdc_His_kin-like_C"/>
</dbReference>
<dbReference type="SMART" id="SM00387">
    <property type="entry name" value="HATPase_c"/>
    <property type="match status" value="1"/>
</dbReference>
<dbReference type="GO" id="GO:0009927">
    <property type="term" value="F:histidine phosphotransfer kinase activity"/>
    <property type="evidence" value="ECO:0007669"/>
    <property type="project" value="TreeGrafter"/>
</dbReference>
<dbReference type="FunFam" id="3.30.565.10:FF:000010">
    <property type="entry name" value="Sensor histidine kinase RcsC"/>
    <property type="match status" value="1"/>
</dbReference>
<dbReference type="EMBL" id="AP012547">
    <property type="protein sequence ID" value="BAO30435.1"/>
    <property type="molecule type" value="Genomic_DNA"/>
</dbReference>
<dbReference type="CDD" id="cd16922">
    <property type="entry name" value="HATPase_EvgS-ArcB-TorS-like"/>
    <property type="match status" value="1"/>
</dbReference>
<dbReference type="Gene3D" id="3.40.50.2300">
    <property type="match status" value="1"/>
</dbReference>
<proteinExistence type="predicted"/>
<keyword evidence="5 12" id="KW-0418">Kinase</keyword>
<dbReference type="Proteomes" id="UP000031637">
    <property type="component" value="Chromosome"/>
</dbReference>
<dbReference type="Pfam" id="PF00512">
    <property type="entry name" value="HisKA"/>
    <property type="match status" value="1"/>
</dbReference>
<dbReference type="SUPFAM" id="SSF52172">
    <property type="entry name" value="CheY-like"/>
    <property type="match status" value="1"/>
</dbReference>
<accession>W0SHS7</accession>
<sequence>MSDPRPKILVIDDTPANLGTLGAALESDFELQIATSGSMGLALARKTLPDLILLDVMMPEMDGYETCRRIMADPHLHMIPVIFVTALTDDEAESAGLARGAADYLTKPIKVSTARQRIRNLLERERLRKEVEQHRHHLEELVLARTAELVTARDAAEAANRAKTIFLANMSHELRTPMNGIMGMTDLALRRITDPRAIDQLGKARQSAQHLLSIINNVLDIASLEAEQLTLEPANFTPGSVLANIRSLFGEDAKAKGLALIMELSPELDDKTVRGDPARLEQILQNLVENAIKFTAQGSVNVRMSAVSETPTDILLRFEVADTGIGISPEDKNGIFEAFAQADGSSTRKYGGTGLGLVISRHLSVLMGGAIGVESQAGAGSCFWFTALLHKPVGLPV</sequence>
<evidence type="ECO:0000256" key="7">
    <source>
        <dbReference type="ARBA" id="ARBA00058004"/>
    </source>
</evidence>
<dbReference type="InterPro" id="IPR036890">
    <property type="entry name" value="HATPase_C_sf"/>
</dbReference>
<evidence type="ECO:0000256" key="4">
    <source>
        <dbReference type="ARBA" id="ARBA00022679"/>
    </source>
</evidence>
<dbReference type="PROSITE" id="PS50109">
    <property type="entry name" value="HIS_KIN"/>
    <property type="match status" value="1"/>
</dbReference>
<dbReference type="Pfam" id="PF02518">
    <property type="entry name" value="HATPase_c"/>
    <property type="match status" value="1"/>
</dbReference>
<dbReference type="EC" id="2.7.13.3" evidence="2"/>
<dbReference type="SUPFAM" id="SSF47384">
    <property type="entry name" value="Homodimeric domain of signal transducing histidine kinase"/>
    <property type="match status" value="1"/>
</dbReference>
<evidence type="ECO:0000256" key="1">
    <source>
        <dbReference type="ARBA" id="ARBA00000085"/>
    </source>
</evidence>
<reference evidence="12 13" key="1">
    <citation type="journal article" date="2014" name="Syst. Appl. Microbiol.">
        <title>Complete genomes of freshwater sulfur oxidizers Sulfuricella denitrificans skB26 and Sulfuritalea hydrogenivorans sk43H: genetic insights into the sulfur oxidation pathway of betaproteobacteria.</title>
        <authorList>
            <person name="Watanabe T."/>
            <person name="Kojima H."/>
            <person name="Fukui M."/>
        </authorList>
    </citation>
    <scope>NUCLEOTIDE SEQUENCE [LARGE SCALE GENOMIC DNA]</scope>
    <source>
        <strain evidence="12">DSM22779</strain>
    </source>
</reference>
<dbReference type="InterPro" id="IPR005467">
    <property type="entry name" value="His_kinase_dom"/>
</dbReference>
<dbReference type="PRINTS" id="PR00344">
    <property type="entry name" value="BCTRLSENSOR"/>
</dbReference>
<keyword evidence="13" id="KW-1185">Reference proteome</keyword>
<keyword evidence="3 9" id="KW-0597">Phosphoprotein</keyword>
<dbReference type="InterPro" id="IPR003661">
    <property type="entry name" value="HisK_dim/P_dom"/>
</dbReference>
<keyword evidence="6" id="KW-0902">Two-component regulatory system</keyword>
<dbReference type="SUPFAM" id="SSF55874">
    <property type="entry name" value="ATPase domain of HSP90 chaperone/DNA topoisomerase II/histidine kinase"/>
    <property type="match status" value="1"/>
</dbReference>